<dbReference type="OrthoDB" id="4640123at2"/>
<evidence type="ECO:0000259" key="2">
    <source>
        <dbReference type="Pfam" id="PF05305"/>
    </source>
</evidence>
<evidence type="ECO:0000256" key="1">
    <source>
        <dbReference type="SAM" id="SignalP"/>
    </source>
</evidence>
<name>A0A1A3GV70_MYCMU</name>
<feature type="chain" id="PRO_5008323393" description="DUF732 domain-containing protein" evidence="1">
    <location>
        <begin position="29"/>
        <end position="114"/>
    </location>
</feature>
<protein>
    <recommendedName>
        <fullName evidence="2">DUF732 domain-containing protein</fullName>
    </recommendedName>
</protein>
<comment type="caution">
    <text evidence="3">The sequence shown here is derived from an EMBL/GenBank/DDBJ whole genome shotgun (WGS) entry which is preliminary data.</text>
</comment>
<accession>A0A1A3GV70</accession>
<feature type="domain" description="DUF732" evidence="2">
    <location>
        <begin position="31"/>
        <end position="104"/>
    </location>
</feature>
<feature type="signal peptide" evidence="1">
    <location>
        <begin position="1"/>
        <end position="28"/>
    </location>
</feature>
<evidence type="ECO:0000313" key="3">
    <source>
        <dbReference type="EMBL" id="OBJ39239.1"/>
    </source>
</evidence>
<dbReference type="STRING" id="56689.GCA_001291445_01228"/>
<reference evidence="3 4" key="1">
    <citation type="submission" date="2016-06" db="EMBL/GenBank/DDBJ databases">
        <authorList>
            <person name="Kjaerup R.B."/>
            <person name="Dalgaard T.S."/>
            <person name="Juul-Madsen H.R."/>
        </authorList>
    </citation>
    <scope>NUCLEOTIDE SEQUENCE [LARGE SCALE GENOMIC DNA]</scope>
    <source>
        <strain evidence="3 4">1127319.6</strain>
    </source>
</reference>
<dbReference type="RefSeq" id="WP_029105927.1">
    <property type="nucleotide sequence ID" value="NZ_LZLC01000183.1"/>
</dbReference>
<gene>
    <name evidence="3" type="ORF">A5630_27805</name>
</gene>
<dbReference type="EMBL" id="LZLC01000183">
    <property type="protein sequence ID" value="OBJ39239.1"/>
    <property type="molecule type" value="Genomic_DNA"/>
</dbReference>
<organism evidence="3 4">
    <name type="scientific">Mycolicibacterium mucogenicum</name>
    <name type="common">Mycobacterium mucogenicum</name>
    <dbReference type="NCBI Taxonomy" id="56689"/>
    <lineage>
        <taxon>Bacteria</taxon>
        <taxon>Bacillati</taxon>
        <taxon>Actinomycetota</taxon>
        <taxon>Actinomycetes</taxon>
        <taxon>Mycobacteriales</taxon>
        <taxon>Mycobacteriaceae</taxon>
        <taxon>Mycolicibacterium</taxon>
    </lineage>
</organism>
<sequence length="114" mass="12331">MKARTLAAVAGSFAAAALAVGMAVPAQADPDTDFANQLHTYGIYGPKDYNAWIGKITCQRLDNNVDHSATDSAAFLKKNLPRNSSSEQQVYQFLNAAFDTYCPEKHDLLVALAH</sequence>
<evidence type="ECO:0000313" key="4">
    <source>
        <dbReference type="Proteomes" id="UP000093898"/>
    </source>
</evidence>
<dbReference type="Proteomes" id="UP000093898">
    <property type="component" value="Unassembled WGS sequence"/>
</dbReference>
<proteinExistence type="predicted"/>
<keyword evidence="1" id="KW-0732">Signal</keyword>
<dbReference type="InterPro" id="IPR007969">
    <property type="entry name" value="DUF732"/>
</dbReference>
<dbReference type="Pfam" id="PF05305">
    <property type="entry name" value="DUF732"/>
    <property type="match status" value="1"/>
</dbReference>
<dbReference type="AlphaFoldDB" id="A0A1A3GV70"/>